<dbReference type="GO" id="GO:0016746">
    <property type="term" value="F:acyltransferase activity"/>
    <property type="evidence" value="ECO:0007669"/>
    <property type="project" value="UniProtKB-KW"/>
</dbReference>
<dbReference type="Gene3D" id="3.30.559.10">
    <property type="entry name" value="Chloramphenicol acetyltransferase-like domain"/>
    <property type="match status" value="1"/>
</dbReference>
<evidence type="ECO:0000313" key="1">
    <source>
        <dbReference type="EMBL" id="QDV56908.1"/>
    </source>
</evidence>
<keyword evidence="1" id="KW-0012">Acyltransferase</keyword>
<name>A0A518IUZ0_9BACT</name>
<keyword evidence="2" id="KW-1185">Reference proteome</keyword>
<dbReference type="AlphaFoldDB" id="A0A518IUZ0"/>
<sequence>MATVEQSPPPVKVRPPRTLPLNLTPFEDYMIWDDRPEYPMTFVVQMEFAGTIDREAIEAALPDALERHPLLQAIVQPAKGNRDCWVNAPQPEIAIDWGDLAKPIDLPAGEAIDLRQDVGLRIWIRSDENQATITTQFHHATCDGIGAYQFLGDWLWFYASHVGQPIDQPLPPLDVKALRQRNRNSFDVENYRLPDGKLDTAETKALGWQCITGVQALAKPRSMQPEAKPRALFPGLCGFEFDKKVYKDLRHVAERRGQSTNELLIERLLVTLRRWNQMQGDRGRSDLCIMMPMDLREIESRMATAANLVTYALIRRKQSECTESEALIDSIRQEMVMLKRNRQRTPFMSMIAHMQRYPTWLKRWLGSRRCMATAILSNTGDPTKRFSVAFPRVKGLLQAGNLSMTDIVGVPPMRSGTRLTISIFTYRRVLKICMRCDPHYYSTAQTEALANEYRASIQRLLDAPAEA</sequence>
<protein>
    <submittedName>
        <fullName evidence="1">Acyltransferase PapA5</fullName>
    </submittedName>
</protein>
<dbReference type="Gene3D" id="3.30.559.30">
    <property type="entry name" value="Nonribosomal peptide synthetase, condensation domain"/>
    <property type="match status" value="1"/>
</dbReference>
<dbReference type="InterPro" id="IPR023213">
    <property type="entry name" value="CAT-like_dom_sf"/>
</dbReference>
<dbReference type="RefSeq" id="WP_232529639.1">
    <property type="nucleotide sequence ID" value="NZ_CP036318.1"/>
</dbReference>
<evidence type="ECO:0000313" key="2">
    <source>
        <dbReference type="Proteomes" id="UP000316770"/>
    </source>
</evidence>
<reference evidence="1 2" key="1">
    <citation type="submission" date="2019-02" db="EMBL/GenBank/DDBJ databases">
        <title>Deep-cultivation of Planctomycetes and their phenomic and genomic characterization uncovers novel biology.</title>
        <authorList>
            <person name="Wiegand S."/>
            <person name="Jogler M."/>
            <person name="Boedeker C."/>
            <person name="Pinto D."/>
            <person name="Vollmers J."/>
            <person name="Rivas-Marin E."/>
            <person name="Kohn T."/>
            <person name="Peeters S.H."/>
            <person name="Heuer A."/>
            <person name="Rast P."/>
            <person name="Oberbeckmann S."/>
            <person name="Bunk B."/>
            <person name="Jeske O."/>
            <person name="Meyerdierks A."/>
            <person name="Storesund J.E."/>
            <person name="Kallscheuer N."/>
            <person name="Luecker S."/>
            <person name="Lage O.M."/>
            <person name="Pohl T."/>
            <person name="Merkel B.J."/>
            <person name="Hornburger P."/>
            <person name="Mueller R.-W."/>
            <person name="Bruemmer F."/>
            <person name="Labrenz M."/>
            <person name="Spormann A.M."/>
            <person name="Op den Camp H."/>
            <person name="Overmann J."/>
            <person name="Amann R."/>
            <person name="Jetten M.S.M."/>
            <person name="Mascher T."/>
            <person name="Medema M.H."/>
            <person name="Devos D.P."/>
            <person name="Kaster A.-K."/>
            <person name="Ovreas L."/>
            <person name="Rohde M."/>
            <person name="Galperin M.Y."/>
            <person name="Jogler C."/>
        </authorList>
    </citation>
    <scope>NUCLEOTIDE SEQUENCE [LARGE SCALE GENOMIC DNA]</scope>
    <source>
        <strain evidence="1 2">Mal33</strain>
    </source>
</reference>
<dbReference type="SUPFAM" id="SSF52777">
    <property type="entry name" value="CoA-dependent acyltransferases"/>
    <property type="match status" value="2"/>
</dbReference>
<proteinExistence type="predicted"/>
<dbReference type="Proteomes" id="UP000316770">
    <property type="component" value="Chromosome"/>
</dbReference>
<dbReference type="EMBL" id="CP036318">
    <property type="protein sequence ID" value="QDV56908.1"/>
    <property type="molecule type" value="Genomic_DNA"/>
</dbReference>
<keyword evidence="1" id="KW-0808">Transferase</keyword>
<dbReference type="InterPro" id="IPR052058">
    <property type="entry name" value="Alcohol_O-acetyltransferase"/>
</dbReference>
<organism evidence="1 2">
    <name type="scientific">Rosistilla oblonga</name>
    <dbReference type="NCBI Taxonomy" id="2527990"/>
    <lineage>
        <taxon>Bacteria</taxon>
        <taxon>Pseudomonadati</taxon>
        <taxon>Planctomycetota</taxon>
        <taxon>Planctomycetia</taxon>
        <taxon>Pirellulales</taxon>
        <taxon>Pirellulaceae</taxon>
        <taxon>Rosistilla</taxon>
    </lineage>
</organism>
<gene>
    <name evidence="1" type="ORF">Mal33_29090</name>
</gene>
<accession>A0A518IUZ0</accession>
<dbReference type="PANTHER" id="PTHR28037">
    <property type="entry name" value="ALCOHOL O-ACETYLTRANSFERASE 1-RELATED"/>
    <property type="match status" value="1"/>
</dbReference>
<dbReference type="PANTHER" id="PTHR28037:SF1">
    <property type="entry name" value="ALCOHOL O-ACETYLTRANSFERASE 1-RELATED"/>
    <property type="match status" value="1"/>
</dbReference>